<dbReference type="RefSeq" id="WP_153521922.1">
    <property type="nucleotide sequence ID" value="NZ_JBEPDZ010000024.1"/>
</dbReference>
<dbReference type="InterPro" id="IPR011701">
    <property type="entry name" value="MFS"/>
</dbReference>
<protein>
    <submittedName>
        <fullName evidence="2">MFS transporter</fullName>
    </submittedName>
</protein>
<organism evidence="2 3">
    <name type="scientific">Streptomyces jumonjinensis</name>
    <dbReference type="NCBI Taxonomy" id="1945"/>
    <lineage>
        <taxon>Bacteria</taxon>
        <taxon>Bacillati</taxon>
        <taxon>Actinomycetota</taxon>
        <taxon>Actinomycetes</taxon>
        <taxon>Kitasatosporales</taxon>
        <taxon>Streptomycetaceae</taxon>
        <taxon>Streptomyces</taxon>
    </lineage>
</organism>
<evidence type="ECO:0000313" key="2">
    <source>
        <dbReference type="EMBL" id="MQT00435.1"/>
    </source>
</evidence>
<gene>
    <name evidence="2" type="ORF">FF041_09410</name>
</gene>
<comment type="caution">
    <text evidence="2">The sequence shown here is derived from an EMBL/GenBank/DDBJ whole genome shotgun (WGS) entry which is preliminary data.</text>
</comment>
<reference evidence="2 3" key="1">
    <citation type="submission" date="2019-05" db="EMBL/GenBank/DDBJ databases">
        <title>Comparative genomics and metabolomics analyses of clavulanic acid producing Streptomyces species provides insight into specialized metabolism and evolution of beta-lactam biosynthetic gene clusters.</title>
        <authorList>
            <person name="Moore M.A."/>
            <person name="Cruz-Morales P."/>
            <person name="Barona Gomez F."/>
            <person name="Kapil T."/>
        </authorList>
    </citation>
    <scope>NUCLEOTIDE SEQUENCE [LARGE SCALE GENOMIC DNA]</scope>
    <source>
        <strain evidence="2 3">NRRL 5741</strain>
    </source>
</reference>
<feature type="transmembrane region" description="Helical" evidence="1">
    <location>
        <begin position="47"/>
        <end position="68"/>
    </location>
</feature>
<keyword evidence="1" id="KW-0472">Membrane</keyword>
<dbReference type="Gene3D" id="1.20.1250.20">
    <property type="entry name" value="MFS general substrate transporter like domains"/>
    <property type="match status" value="1"/>
</dbReference>
<dbReference type="PANTHER" id="PTHR23530">
    <property type="entry name" value="TRANSPORT PROTEIN-RELATED"/>
    <property type="match status" value="1"/>
</dbReference>
<feature type="transmembrane region" description="Helical" evidence="1">
    <location>
        <begin position="380"/>
        <end position="399"/>
    </location>
</feature>
<dbReference type="EMBL" id="VCLA01000074">
    <property type="protein sequence ID" value="MQT00435.1"/>
    <property type="molecule type" value="Genomic_DNA"/>
</dbReference>
<dbReference type="GO" id="GO:0022857">
    <property type="term" value="F:transmembrane transporter activity"/>
    <property type="evidence" value="ECO:0007669"/>
    <property type="project" value="InterPro"/>
</dbReference>
<dbReference type="InterPro" id="IPR053160">
    <property type="entry name" value="MFS_DHA3_Transporter"/>
</dbReference>
<evidence type="ECO:0000313" key="3">
    <source>
        <dbReference type="Proteomes" id="UP000419138"/>
    </source>
</evidence>
<dbReference type="CDD" id="cd06174">
    <property type="entry name" value="MFS"/>
    <property type="match status" value="1"/>
</dbReference>
<keyword evidence="1" id="KW-1133">Transmembrane helix</keyword>
<sequence>MTPAAPPGARRVIRTYNGFKLFTGLLWWLPVFYVYQRHSGLSETEIFRIQSIYYLAFCLLEIPTGALADRFDYRRFVQIGATLLTAANLVPVLWPSYRGFLAHFLLIALANSLVSGAGSAYLYEWLQRGGAVAAYQQAEGSGRAYALTGRIVCLPAAGVLMEWRTPSPYVLSALCCAVGVLLALRLPALPPGPGDSTGPDGDGRRKSWSPRDQLAAGRMLRRSPLLALVMAQGVAVFTLVRVGQTNLFQPVLAAKDLPLAAFGVMMAGTTLFELAGAARSGWLRRLGEVRAVFLLTAVMALALSLLVPAGLIGAAICLCVFSLAAGLLFPIQRQLVNGAIPGSAHRATLLSTESLIDRAVCALVVLALGGYLSRGQMNQFLVHVAIGTILLMGVLAVLVHRVRRAGPDDSGERPAVTKENAA</sequence>
<feature type="transmembrane region" description="Helical" evidence="1">
    <location>
        <begin position="18"/>
        <end position="35"/>
    </location>
</feature>
<dbReference type="Pfam" id="PF07690">
    <property type="entry name" value="MFS_1"/>
    <property type="match status" value="1"/>
</dbReference>
<dbReference type="OrthoDB" id="350307at2"/>
<feature type="transmembrane region" description="Helical" evidence="1">
    <location>
        <begin position="100"/>
        <end position="123"/>
    </location>
</feature>
<dbReference type="AlphaFoldDB" id="A0A646KDW8"/>
<dbReference type="InterPro" id="IPR036259">
    <property type="entry name" value="MFS_trans_sf"/>
</dbReference>
<feature type="transmembrane region" description="Helical" evidence="1">
    <location>
        <begin position="355"/>
        <end position="374"/>
    </location>
</feature>
<feature type="transmembrane region" description="Helical" evidence="1">
    <location>
        <begin position="257"/>
        <end position="277"/>
    </location>
</feature>
<keyword evidence="1" id="KW-0812">Transmembrane</keyword>
<accession>A0A646KDW8</accession>
<keyword evidence="3" id="KW-1185">Reference proteome</keyword>
<feature type="transmembrane region" description="Helical" evidence="1">
    <location>
        <begin position="289"/>
        <end position="306"/>
    </location>
</feature>
<evidence type="ECO:0000256" key="1">
    <source>
        <dbReference type="SAM" id="Phobius"/>
    </source>
</evidence>
<dbReference type="PANTHER" id="PTHR23530:SF1">
    <property type="entry name" value="PERMEASE, MAJOR FACILITATOR SUPERFAMILY-RELATED"/>
    <property type="match status" value="1"/>
</dbReference>
<dbReference type="SUPFAM" id="SSF103473">
    <property type="entry name" value="MFS general substrate transporter"/>
    <property type="match status" value="1"/>
</dbReference>
<proteinExistence type="predicted"/>
<feature type="transmembrane region" description="Helical" evidence="1">
    <location>
        <begin position="75"/>
        <end position="94"/>
    </location>
</feature>
<feature type="transmembrane region" description="Helical" evidence="1">
    <location>
        <begin position="225"/>
        <end position="242"/>
    </location>
</feature>
<dbReference type="Proteomes" id="UP000419138">
    <property type="component" value="Unassembled WGS sequence"/>
</dbReference>
<name>A0A646KDW8_STRJU</name>